<protein>
    <submittedName>
        <fullName evidence="1">Uncharacterized protein</fullName>
    </submittedName>
</protein>
<name>A0A2Z4GZZ5_HHV1</name>
<proteinExistence type="predicted"/>
<organism evidence="1">
    <name type="scientific">Human herpesvirus 1</name>
    <name type="common">HHV-1</name>
    <name type="synonym">Human herpes simplex virus 1</name>
    <dbReference type="NCBI Taxonomy" id="10298"/>
    <lineage>
        <taxon>Viruses</taxon>
        <taxon>Duplodnaviria</taxon>
        <taxon>Heunggongvirae</taxon>
        <taxon>Peploviricota</taxon>
        <taxon>Herviviricetes</taxon>
        <taxon>Herpesvirales</taxon>
        <taxon>Orthoherpesviridae</taxon>
        <taxon>Alphaherpesvirinae</taxon>
        <taxon>Simplexvirus</taxon>
        <taxon>Simplexvirus humanalpha1</taxon>
    </lineage>
</organism>
<accession>A0A2Z4GZZ5</accession>
<dbReference type="EMBL" id="MG999840">
    <property type="protein sequence ID" value="AWW08038.1"/>
    <property type="molecule type" value="Genomic_DNA"/>
</dbReference>
<evidence type="ECO:0000313" key="1">
    <source>
        <dbReference type="EMBL" id="AWW08038.1"/>
    </source>
</evidence>
<organismHost>
    <name type="scientific">Homo sapiens</name>
    <name type="common">Human</name>
    <dbReference type="NCBI Taxonomy" id="9606"/>
</organismHost>
<reference evidence="1" key="1">
    <citation type="journal article" date="2018" name="MSphere">
        <title>Ultrasensitive Capture of Human Herpes Simplex Virus Genomes Directly from Clinical Samples Reveals Extraordinarily Limited Evolution in Cell Culture.</title>
        <authorList>
            <person name="Greninger A.L."/>
            <person name="Roychoudhury P."/>
            <person name="Xie H."/>
            <person name="Casto A."/>
            <person name="Cent A."/>
            <person name="Pepper G."/>
            <person name="Koelle D.M."/>
            <person name="Huang M.L."/>
            <person name="Wald A."/>
            <person name="Johnston C."/>
            <person name="Jerome K.R."/>
        </authorList>
    </citation>
    <scope>NUCLEOTIDE SEQUENCE</scope>
    <source>
        <strain evidence="1">2006-57630</strain>
    </source>
</reference>
<sequence>MLEKAELGLESVMGEGGGEASTSLASSSVRHWAVVRARMALAPNTTGSIQLTPRSVTKMGKRDFWVNTFNKRQRQCSVMASRS</sequence>